<protein>
    <recommendedName>
        <fullName evidence="5">Response regulatory domain-containing protein</fullName>
    </recommendedName>
</protein>
<evidence type="ECO:0000259" key="5">
    <source>
        <dbReference type="PROSITE" id="PS50110"/>
    </source>
</evidence>
<dbReference type="PROSITE" id="PS50110">
    <property type="entry name" value="RESPONSE_REGULATORY"/>
    <property type="match status" value="1"/>
</dbReference>
<keyword evidence="7" id="KW-1185">Reference proteome</keyword>
<name>A0ABQ3KY84_9ALTE</name>
<keyword evidence="4" id="KW-0175">Coiled coil</keyword>
<dbReference type="PANTHER" id="PTHR44591:SF14">
    <property type="entry name" value="PROTEIN PILG"/>
    <property type="match status" value="1"/>
</dbReference>
<keyword evidence="1 3" id="KW-0597">Phosphoprotein</keyword>
<dbReference type="InterPro" id="IPR001789">
    <property type="entry name" value="Sig_transdc_resp-reg_receiver"/>
</dbReference>
<feature type="domain" description="Response regulatory" evidence="5">
    <location>
        <begin position="7"/>
        <end position="127"/>
    </location>
</feature>
<evidence type="ECO:0000256" key="4">
    <source>
        <dbReference type="SAM" id="Coils"/>
    </source>
</evidence>
<evidence type="ECO:0000256" key="3">
    <source>
        <dbReference type="PROSITE-ProRule" id="PRU00169"/>
    </source>
</evidence>
<dbReference type="SMART" id="SM00448">
    <property type="entry name" value="REC"/>
    <property type="match status" value="1"/>
</dbReference>
<dbReference type="Gene3D" id="3.40.50.2300">
    <property type="match status" value="1"/>
</dbReference>
<dbReference type="PANTHER" id="PTHR44591">
    <property type="entry name" value="STRESS RESPONSE REGULATOR PROTEIN 1"/>
    <property type="match status" value="1"/>
</dbReference>
<reference evidence="7" key="1">
    <citation type="journal article" date="2019" name="Int. J. Syst. Evol. Microbiol.">
        <title>The Global Catalogue of Microorganisms (GCM) 10K type strain sequencing project: providing services to taxonomists for standard genome sequencing and annotation.</title>
        <authorList>
            <consortium name="The Broad Institute Genomics Platform"/>
            <consortium name="The Broad Institute Genome Sequencing Center for Infectious Disease"/>
            <person name="Wu L."/>
            <person name="Ma J."/>
        </authorList>
    </citation>
    <scope>NUCLEOTIDE SEQUENCE [LARGE SCALE GENOMIC DNA]</scope>
    <source>
        <strain evidence="7">CGMCC 1.7003</strain>
    </source>
</reference>
<dbReference type="SUPFAM" id="SSF52172">
    <property type="entry name" value="CheY-like"/>
    <property type="match status" value="1"/>
</dbReference>
<dbReference type="InterPro" id="IPR011006">
    <property type="entry name" value="CheY-like_superfamily"/>
</dbReference>
<evidence type="ECO:0000256" key="2">
    <source>
        <dbReference type="ARBA" id="ARBA00023012"/>
    </source>
</evidence>
<dbReference type="InterPro" id="IPR050595">
    <property type="entry name" value="Bact_response_regulator"/>
</dbReference>
<keyword evidence="2" id="KW-0902">Two-component regulatory system</keyword>
<sequence length="324" mass="37410">MLLKNFNVLVLDDVILMCDFLYGVANKVAGCKAFKALDAKTASEVLEHENIDLLITDIELKGPSGLELLSKVRSGLFANTAHDIPIIIFSGNAYRELIQQCILFDVNDFLAKPLTADQLSKKIQHHLRHEKLIQPAAHYLEMKQRIETPAVQGDEEEERRFRVAIVRELAQKAEQEEAELDENGQQLEKRDFLYWPEDATTGYYQLDRRLRNLAYNLSCFHNVFINNCKPVAIEAERKRACAAADYLLHIVKSMRQREQRPEFWSMLQIRLDKLSALMAELAVINVKHHNNILALLKKFAYWWMQTCNKPLIQRTDGSDDKSSR</sequence>
<dbReference type="CDD" id="cd00156">
    <property type="entry name" value="REC"/>
    <property type="match status" value="1"/>
</dbReference>
<accession>A0ABQ3KY84</accession>
<dbReference type="Proteomes" id="UP000659697">
    <property type="component" value="Unassembled WGS sequence"/>
</dbReference>
<dbReference type="Pfam" id="PF00072">
    <property type="entry name" value="Response_reg"/>
    <property type="match status" value="1"/>
</dbReference>
<dbReference type="EMBL" id="BNAO01000001">
    <property type="protein sequence ID" value="GHG60788.1"/>
    <property type="molecule type" value="Genomic_DNA"/>
</dbReference>
<evidence type="ECO:0000256" key="1">
    <source>
        <dbReference type="ARBA" id="ARBA00022553"/>
    </source>
</evidence>
<dbReference type="RefSeq" id="WP_189429702.1">
    <property type="nucleotide sequence ID" value="NZ_BNAO01000001.1"/>
</dbReference>
<evidence type="ECO:0000313" key="6">
    <source>
        <dbReference type="EMBL" id="GHG60788.1"/>
    </source>
</evidence>
<feature type="coiled-coil region" evidence="4">
    <location>
        <begin position="163"/>
        <end position="190"/>
    </location>
</feature>
<organism evidence="6 7">
    <name type="scientific">Alishewanella longhuensis</name>
    <dbReference type="NCBI Taxonomy" id="1091037"/>
    <lineage>
        <taxon>Bacteria</taxon>
        <taxon>Pseudomonadati</taxon>
        <taxon>Pseudomonadota</taxon>
        <taxon>Gammaproteobacteria</taxon>
        <taxon>Alteromonadales</taxon>
        <taxon>Alteromonadaceae</taxon>
        <taxon>Alishewanella</taxon>
    </lineage>
</organism>
<feature type="modified residue" description="4-aspartylphosphate" evidence="3">
    <location>
        <position position="57"/>
    </location>
</feature>
<comment type="caution">
    <text evidence="6">The sequence shown here is derived from an EMBL/GenBank/DDBJ whole genome shotgun (WGS) entry which is preliminary data.</text>
</comment>
<proteinExistence type="predicted"/>
<evidence type="ECO:0000313" key="7">
    <source>
        <dbReference type="Proteomes" id="UP000659697"/>
    </source>
</evidence>
<gene>
    <name evidence="6" type="ORF">GCM10010919_04510</name>
</gene>